<reference evidence="2" key="1">
    <citation type="submission" date="2022-09" db="EMBL/GenBank/DDBJ databases">
        <title>On Diversity and Genetic Richness: Insights on Aeromonad Phage Diversity through Physicochemical and Molecular Analysis.</title>
        <authorList>
            <person name="Papa D.M."/>
            <person name="Rousseau G."/>
            <person name="Tremblay D."/>
            <person name="Labrie S."/>
            <person name="Gutierrez T.A."/>
            <person name="Ramos J.D."/>
            <person name="Moineau S."/>
        </authorList>
    </citation>
    <scope>NUCLEOTIDE SEQUENCE</scope>
</reference>
<sequence length="195" mass="21967">MEWGIPKKKGFHRHHIIPRHMGGDNSAENLVYLTPEEHALAHLELYEKYGKAADAQSYIKLSKNTITGWKQTPEHIAKRVAATNYSAISAKLKGRKSPTLGLKLGRPSDETIAKIVKSNTGQKRSDEARLNMSKAHIGKKSPNKVDWYCIYCRQRMSNAGSNRHGIDKPKSICCRTYNNFIKTGNLVVIGKRIKN</sequence>
<protein>
    <recommendedName>
        <fullName evidence="1">Nuclease associated modular domain-containing protein</fullName>
    </recommendedName>
</protein>
<organism evidence="2">
    <name type="scientific">Aeromonas phage vB_AehM_DM2</name>
    <dbReference type="NCBI Taxonomy" id="2973716"/>
    <lineage>
        <taxon>Viruses</taxon>
        <taxon>Duplodnaviria</taxon>
        <taxon>Heunggongvirae</taxon>
        <taxon>Uroviricota</taxon>
        <taxon>Caudoviricetes</taxon>
        <taxon>Pantevenvirales</taxon>
        <taxon>Straboviridae</taxon>
        <taxon>Biquartavirus</taxon>
    </lineage>
</organism>
<dbReference type="Pfam" id="PF07460">
    <property type="entry name" value="NUMOD3"/>
    <property type="match status" value="1"/>
</dbReference>
<dbReference type="InterPro" id="IPR003615">
    <property type="entry name" value="HNH_nuc"/>
</dbReference>
<feature type="domain" description="Nuclease associated modular" evidence="1">
    <location>
        <begin position="105"/>
        <end position="123"/>
    </location>
</feature>
<evidence type="ECO:0000259" key="1">
    <source>
        <dbReference type="Pfam" id="PF07460"/>
    </source>
</evidence>
<dbReference type="EMBL" id="OP380605">
    <property type="protein sequence ID" value="UYD60431.1"/>
    <property type="molecule type" value="Genomic_DNA"/>
</dbReference>
<accession>A0AA95C691</accession>
<evidence type="ECO:0000313" key="2">
    <source>
        <dbReference type="EMBL" id="UYD60431.1"/>
    </source>
</evidence>
<gene>
    <name evidence="2" type="ORF">NPHMPGLK_00096</name>
</gene>
<proteinExistence type="predicted"/>
<dbReference type="CDD" id="cd00085">
    <property type="entry name" value="HNHc"/>
    <property type="match status" value="1"/>
</dbReference>
<dbReference type="InterPro" id="IPR003611">
    <property type="entry name" value="NUMOD3"/>
</dbReference>
<dbReference type="GO" id="GO:0003677">
    <property type="term" value="F:DNA binding"/>
    <property type="evidence" value="ECO:0007669"/>
    <property type="project" value="InterPro"/>
</dbReference>
<name>A0AA95C691_9CAUD</name>